<dbReference type="Proteomes" id="UP001139012">
    <property type="component" value="Unassembled WGS sequence"/>
</dbReference>
<gene>
    <name evidence="1" type="primary">tnpB</name>
    <name evidence="1" type="ORF">L6637_42275</name>
</gene>
<evidence type="ECO:0000313" key="1">
    <source>
        <dbReference type="EMBL" id="MCG2673471.1"/>
    </source>
</evidence>
<dbReference type="InterPro" id="IPR008878">
    <property type="entry name" value="Transposase_IS66_Orf2"/>
</dbReference>
<dbReference type="Pfam" id="PF05717">
    <property type="entry name" value="TnpB_IS66"/>
    <property type="match status" value="1"/>
</dbReference>
<dbReference type="PANTHER" id="PTHR36455:SF1">
    <property type="entry name" value="BLR8292 PROTEIN"/>
    <property type="match status" value="1"/>
</dbReference>
<feature type="non-terminal residue" evidence="1">
    <location>
        <position position="87"/>
    </location>
</feature>
<keyword evidence="2" id="KW-1185">Reference proteome</keyword>
<protein>
    <submittedName>
        <fullName evidence="1">IS66 family insertion sequence element accessory protein TnpB</fullName>
    </submittedName>
</protein>
<reference evidence="1" key="1">
    <citation type="submission" date="2022-01" db="EMBL/GenBank/DDBJ databases">
        <title>Genome sequnece data of strain Bradyrhizobium sp. nov.</title>
        <authorList>
            <person name="Zhang J."/>
        </authorList>
    </citation>
    <scope>NUCLEOTIDE SEQUENCE</scope>
    <source>
        <strain evidence="1">WYCCWR 12774</strain>
    </source>
</reference>
<evidence type="ECO:0000313" key="2">
    <source>
        <dbReference type="Proteomes" id="UP001139012"/>
    </source>
</evidence>
<proteinExistence type="predicted"/>
<dbReference type="EMBL" id="JAKLUA010000082">
    <property type="protein sequence ID" value="MCG2673471.1"/>
    <property type="molecule type" value="Genomic_DNA"/>
</dbReference>
<accession>A0ABS9M2G9</accession>
<dbReference type="NCBIfam" id="NF033819">
    <property type="entry name" value="IS66_TnpB"/>
    <property type="match status" value="1"/>
</dbReference>
<organism evidence="1 2">
    <name type="scientific">Bradyrhizobium zhengyangense</name>
    <dbReference type="NCBI Taxonomy" id="2911009"/>
    <lineage>
        <taxon>Bacteria</taxon>
        <taxon>Pseudomonadati</taxon>
        <taxon>Pseudomonadota</taxon>
        <taxon>Alphaproteobacteria</taxon>
        <taxon>Hyphomicrobiales</taxon>
        <taxon>Nitrobacteraceae</taxon>
        <taxon>Bradyrhizobium</taxon>
    </lineage>
</organism>
<dbReference type="RefSeq" id="WP_237874464.1">
    <property type="nucleotide sequence ID" value="NZ_JAKLUA010000082.1"/>
</dbReference>
<dbReference type="PANTHER" id="PTHR36455">
    <property type="match status" value="1"/>
</dbReference>
<name>A0ABS9M2G9_9BRAD</name>
<sequence>MIAAGADLKIYIATRPIDFRCGHDGLAAKVQEMLRLDPFSGAAFVFRSKRADRIKILVWDRTGLVLVHKRLEGCKFVWPTIADGVMR</sequence>
<comment type="caution">
    <text evidence="1">The sequence shown here is derived from an EMBL/GenBank/DDBJ whole genome shotgun (WGS) entry which is preliminary data.</text>
</comment>